<evidence type="ECO:0008006" key="3">
    <source>
        <dbReference type="Google" id="ProtNLM"/>
    </source>
</evidence>
<reference evidence="1 2" key="1">
    <citation type="journal article" date="2018" name="PLoS ONE">
        <title>The draft genome of Kipferlia bialata reveals reductive genome evolution in fornicate parasites.</title>
        <authorList>
            <person name="Tanifuji G."/>
            <person name="Takabayashi S."/>
            <person name="Kume K."/>
            <person name="Takagi M."/>
            <person name="Nakayama T."/>
            <person name="Kamikawa R."/>
            <person name="Inagaki Y."/>
            <person name="Hashimoto T."/>
        </authorList>
    </citation>
    <scope>NUCLEOTIDE SEQUENCE [LARGE SCALE GENOMIC DNA]</scope>
    <source>
        <strain evidence="1">NY0173</strain>
    </source>
</reference>
<dbReference type="Proteomes" id="UP000265618">
    <property type="component" value="Unassembled WGS sequence"/>
</dbReference>
<sequence>MDLFCVNAEEWSEWLQKNHATVKEVYLIQHKGVSKVKREENKDHSRPCISYDDAVDIALCWGWIDGRVNTIDHLSFKMRMTPRGPKSMWSQVNIDRVARLETQHRMTEHGTKCVEIAKANGQWALTLRVSTLELPQDMLSALKVKPAAYAYYQALSAGTRRAYLRTVLSAKRDDTRERRISGIVENCIKKRRPR</sequence>
<evidence type="ECO:0000313" key="2">
    <source>
        <dbReference type="Proteomes" id="UP000265618"/>
    </source>
</evidence>
<organism evidence="1 2">
    <name type="scientific">Kipferlia bialata</name>
    <dbReference type="NCBI Taxonomy" id="797122"/>
    <lineage>
        <taxon>Eukaryota</taxon>
        <taxon>Metamonada</taxon>
        <taxon>Carpediemonas-like organisms</taxon>
        <taxon>Kipferlia</taxon>
    </lineage>
</organism>
<protein>
    <recommendedName>
        <fullName evidence="3">Bacteriocin-protection, YdeI or OmpD-Associated</fullName>
    </recommendedName>
</protein>
<dbReference type="OrthoDB" id="10263401at2759"/>
<evidence type="ECO:0000313" key="1">
    <source>
        <dbReference type="EMBL" id="GIQ81904.1"/>
    </source>
</evidence>
<accession>A0A9K3CUN2</accession>
<proteinExistence type="predicted"/>
<dbReference type="Pfam" id="PF13376">
    <property type="entry name" value="OmdA"/>
    <property type="match status" value="1"/>
</dbReference>
<dbReference type="AlphaFoldDB" id="A0A9K3CUN2"/>
<name>A0A9K3CUN2_9EUKA</name>
<comment type="caution">
    <text evidence="1">The sequence shown here is derived from an EMBL/GenBank/DDBJ whole genome shotgun (WGS) entry which is preliminary data.</text>
</comment>
<gene>
    <name evidence="1" type="ORF">KIPB_002946</name>
</gene>
<keyword evidence="2" id="KW-1185">Reference proteome</keyword>
<dbReference type="EMBL" id="BDIP01000530">
    <property type="protein sequence ID" value="GIQ81904.1"/>
    <property type="molecule type" value="Genomic_DNA"/>
</dbReference>